<dbReference type="PANTHER" id="PTHR34475">
    <property type="match status" value="1"/>
</dbReference>
<dbReference type="InterPro" id="IPR001387">
    <property type="entry name" value="Cro/C1-type_HTH"/>
</dbReference>
<proteinExistence type="predicted"/>
<dbReference type="PROSITE" id="PS50943">
    <property type="entry name" value="HTH_CROC1"/>
    <property type="match status" value="1"/>
</dbReference>
<dbReference type="EMBL" id="PXYY01000001">
    <property type="protein sequence ID" value="PSJ81490.1"/>
    <property type="molecule type" value="Genomic_DNA"/>
</dbReference>
<dbReference type="PANTHER" id="PTHR34475:SF1">
    <property type="entry name" value="CYTOSKELETON PROTEIN RODZ"/>
    <property type="match status" value="1"/>
</dbReference>
<keyword evidence="1" id="KW-0472">Membrane</keyword>
<accession>A0A2P7U3E0</accession>
<dbReference type="SMART" id="SM00530">
    <property type="entry name" value="HTH_XRE"/>
    <property type="match status" value="1"/>
</dbReference>
<dbReference type="Proteomes" id="UP000241868">
    <property type="component" value="Unassembled WGS sequence"/>
</dbReference>
<sequence length="285" mass="30980">MENQQKPAHNIEAAKVLGNELRQLREKRGISISEIAGRLKLSAEQIQDLEKGDYSSFSGLVFATGFLRSYARLLKMEERDIASRLKAVVPQAADHVYAVKREKDAGFNYPSVEKNGFPKWILGVAALVLIVGGIYAWQNKSNLENTHQYTQDSSAVQNSLQAPALKASNVGVSKMPDQDTQVIAAASTAVAASSASEPKIEVAADELWVKVQYRSNLIIHDKDGKMVFSNIIPAGSERRFKGGAPYEVWVGIAAGAEANYGGTTIRPVEYRAPGKQSATFIAGKK</sequence>
<dbReference type="OrthoDB" id="8561330at2"/>
<evidence type="ECO:0000313" key="3">
    <source>
        <dbReference type="EMBL" id="PSJ81490.1"/>
    </source>
</evidence>
<feature type="transmembrane region" description="Helical" evidence="1">
    <location>
        <begin position="120"/>
        <end position="137"/>
    </location>
</feature>
<evidence type="ECO:0000259" key="2">
    <source>
        <dbReference type="PROSITE" id="PS50943"/>
    </source>
</evidence>
<protein>
    <submittedName>
        <fullName evidence="3">DUF4115 domain-containing protein</fullName>
    </submittedName>
</protein>
<keyword evidence="4" id="KW-1185">Reference proteome</keyword>
<dbReference type="CDD" id="cd00093">
    <property type="entry name" value="HTH_XRE"/>
    <property type="match status" value="1"/>
</dbReference>
<dbReference type="Pfam" id="PF13464">
    <property type="entry name" value="RodZ_C"/>
    <property type="match status" value="1"/>
</dbReference>
<dbReference type="RefSeq" id="WP_106739747.1">
    <property type="nucleotide sequence ID" value="NZ_PXYY01000001.1"/>
</dbReference>
<organism evidence="3 4">
    <name type="scientific">Neisseria iguanae</name>
    <dbReference type="NCBI Taxonomy" id="90242"/>
    <lineage>
        <taxon>Bacteria</taxon>
        <taxon>Pseudomonadati</taxon>
        <taxon>Pseudomonadota</taxon>
        <taxon>Betaproteobacteria</taxon>
        <taxon>Neisseriales</taxon>
        <taxon>Neisseriaceae</taxon>
        <taxon>Neisseria</taxon>
    </lineage>
</organism>
<evidence type="ECO:0000313" key="4">
    <source>
        <dbReference type="Proteomes" id="UP000241868"/>
    </source>
</evidence>
<dbReference type="InterPro" id="IPR025194">
    <property type="entry name" value="RodZ-like_C"/>
</dbReference>
<dbReference type="InterPro" id="IPR050400">
    <property type="entry name" value="Bact_Cytoskel_RodZ"/>
</dbReference>
<evidence type="ECO:0000256" key="1">
    <source>
        <dbReference type="SAM" id="Phobius"/>
    </source>
</evidence>
<dbReference type="Pfam" id="PF13413">
    <property type="entry name" value="HTH_25"/>
    <property type="match status" value="1"/>
</dbReference>
<feature type="domain" description="HTH cro/C1-type" evidence="2">
    <location>
        <begin position="21"/>
        <end position="81"/>
    </location>
</feature>
<name>A0A2P7U3E0_9NEIS</name>
<gene>
    <name evidence="3" type="ORF">C7N83_00215</name>
</gene>
<reference evidence="3 4" key="1">
    <citation type="submission" date="2018-03" db="EMBL/GenBank/DDBJ databases">
        <title>Neisseria weixii sp. nov., isolated from the intestinal contents of Tibetan Plateau pika (Ochotona curzoniae) in Yushu, Qinghai Province, China.</title>
        <authorList>
            <person name="Gui Z."/>
        </authorList>
    </citation>
    <scope>NUCLEOTIDE SEQUENCE [LARGE SCALE GENOMIC DNA]</scope>
    <source>
        <strain evidence="3 4">ATCC 51483</strain>
    </source>
</reference>
<dbReference type="GO" id="GO:0003677">
    <property type="term" value="F:DNA binding"/>
    <property type="evidence" value="ECO:0007669"/>
    <property type="project" value="InterPro"/>
</dbReference>
<dbReference type="Gene3D" id="1.10.260.40">
    <property type="entry name" value="lambda repressor-like DNA-binding domains"/>
    <property type="match status" value="1"/>
</dbReference>
<comment type="caution">
    <text evidence="3">The sequence shown here is derived from an EMBL/GenBank/DDBJ whole genome shotgun (WGS) entry which is preliminary data.</text>
</comment>
<dbReference type="AlphaFoldDB" id="A0A2P7U3E0"/>
<keyword evidence="1" id="KW-0812">Transmembrane</keyword>
<dbReference type="SUPFAM" id="SSF47413">
    <property type="entry name" value="lambda repressor-like DNA-binding domains"/>
    <property type="match status" value="1"/>
</dbReference>
<keyword evidence="1" id="KW-1133">Transmembrane helix</keyword>
<dbReference type="InterPro" id="IPR010982">
    <property type="entry name" value="Lambda_DNA-bd_dom_sf"/>
</dbReference>